<proteinExistence type="predicted"/>
<dbReference type="GO" id="GO:0016301">
    <property type="term" value="F:kinase activity"/>
    <property type="evidence" value="ECO:0007669"/>
    <property type="project" value="UniProtKB-KW"/>
</dbReference>
<keyword evidence="2" id="KW-0418">Kinase</keyword>
<name>A0A2G8T0I5_9BURK</name>
<evidence type="ECO:0000313" key="3">
    <source>
        <dbReference type="Proteomes" id="UP000228593"/>
    </source>
</evidence>
<dbReference type="Gene3D" id="3.40.50.10330">
    <property type="entry name" value="Probable inorganic polyphosphate/atp-NAD kinase, domain 1"/>
    <property type="match status" value="1"/>
</dbReference>
<keyword evidence="2" id="KW-0808">Transferase</keyword>
<keyword evidence="3" id="KW-1185">Reference proteome</keyword>
<dbReference type="OrthoDB" id="142078at2"/>
<dbReference type="Gene3D" id="2.60.200.40">
    <property type="match status" value="1"/>
</dbReference>
<evidence type="ECO:0000259" key="1">
    <source>
        <dbReference type="PROSITE" id="PS50146"/>
    </source>
</evidence>
<feature type="domain" description="DAGKc" evidence="1">
    <location>
        <begin position="14"/>
        <end position="151"/>
    </location>
</feature>
<evidence type="ECO:0000313" key="2">
    <source>
        <dbReference type="EMBL" id="PIL39492.1"/>
    </source>
</evidence>
<gene>
    <name evidence="2" type="ORF">CR103_12095</name>
</gene>
<dbReference type="EMBL" id="PDOB01000017">
    <property type="protein sequence ID" value="PIL39492.1"/>
    <property type="molecule type" value="Genomic_DNA"/>
</dbReference>
<organism evidence="2 3">
    <name type="scientific">Massilia psychrophila</name>
    <dbReference type="NCBI Taxonomy" id="1603353"/>
    <lineage>
        <taxon>Bacteria</taxon>
        <taxon>Pseudomonadati</taxon>
        <taxon>Pseudomonadota</taxon>
        <taxon>Betaproteobacteria</taxon>
        <taxon>Burkholderiales</taxon>
        <taxon>Oxalobacteraceae</taxon>
        <taxon>Telluria group</taxon>
        <taxon>Massilia</taxon>
    </lineage>
</organism>
<dbReference type="Pfam" id="PF00781">
    <property type="entry name" value="DAGK_cat"/>
    <property type="match status" value="1"/>
</dbReference>
<dbReference type="InterPro" id="IPR001206">
    <property type="entry name" value="Diacylglycerol_kinase_cat_dom"/>
</dbReference>
<dbReference type="PROSITE" id="PS50146">
    <property type="entry name" value="DAGK"/>
    <property type="match status" value="1"/>
</dbReference>
<dbReference type="RefSeq" id="WP_099916247.1">
    <property type="nucleotide sequence ID" value="NZ_BMHS01000015.1"/>
</dbReference>
<dbReference type="InterPro" id="IPR016064">
    <property type="entry name" value="NAD/diacylglycerol_kinase_sf"/>
</dbReference>
<dbReference type="Proteomes" id="UP000228593">
    <property type="component" value="Unassembled WGS sequence"/>
</dbReference>
<reference evidence="2 3" key="1">
    <citation type="submission" date="2017-10" db="EMBL/GenBank/DDBJ databases">
        <title>Massilia psychrophilum sp. nov., a novel purple-pigmented bacterium isolated from Tianshan glacier, Xinjiang Municipality, China.</title>
        <authorList>
            <person name="Wang H."/>
        </authorList>
    </citation>
    <scope>NUCLEOTIDE SEQUENCE [LARGE SCALE GENOMIC DNA]</scope>
    <source>
        <strain evidence="2 3">JCM 30813</strain>
    </source>
</reference>
<protein>
    <submittedName>
        <fullName evidence="2">Diacylglycerol kinase</fullName>
    </submittedName>
</protein>
<dbReference type="SUPFAM" id="SSF111331">
    <property type="entry name" value="NAD kinase/diacylglycerol kinase-like"/>
    <property type="match status" value="1"/>
</dbReference>
<accession>A0A2G8T0I5</accession>
<dbReference type="AlphaFoldDB" id="A0A2G8T0I5"/>
<sequence length="331" mass="36415">MTLPSSIHEANRPNLRRPFFIVMNAGSGAHNASATKQQLESLMQEHDQPHEFLSCPHPRLLPDRIDEAVRRAGECDGIVVAAGGDGTIRTVAQRVVAAGLAFGVLPMGTFNYFARDNNLPQDPLAAIEALMASAQAGDERLVQLGQLNDQVFLVNASIGLYPQLLEDREEMKRRYGRSRLVALWAAMVSLVQRQTDMLLRIEHSGGEGKHDADVLHACTLFVGNNALQLQDVGLLEAGEEAQQLAVLVMPPAPVLHHLVLALRAMVGRLSGSEKITQFNCARLIVEPLARKQRRQVKVAMDGETAWMKPPLVFHISRRPLRLVAPPRERAA</sequence>
<dbReference type="InterPro" id="IPR017438">
    <property type="entry name" value="ATP-NAD_kinase_N"/>
</dbReference>
<comment type="caution">
    <text evidence="2">The sequence shown here is derived from an EMBL/GenBank/DDBJ whole genome shotgun (WGS) entry which is preliminary data.</text>
</comment>